<proteinExistence type="predicted"/>
<dbReference type="Pfam" id="PF04083">
    <property type="entry name" value="Abhydro_lipase"/>
    <property type="match status" value="1"/>
</dbReference>
<evidence type="ECO:0000259" key="2">
    <source>
        <dbReference type="Pfam" id="PF04083"/>
    </source>
</evidence>
<evidence type="ECO:0000313" key="4">
    <source>
        <dbReference type="Proteomes" id="UP000290900"/>
    </source>
</evidence>
<dbReference type="STRING" id="13370.A0A448YKH1"/>
<keyword evidence="1" id="KW-1133">Transmembrane helix</keyword>
<gene>
    <name evidence="3" type="ORF">BRENAR_LOCUS2124</name>
</gene>
<dbReference type="InterPro" id="IPR029058">
    <property type="entry name" value="AB_hydrolase_fold"/>
</dbReference>
<dbReference type="PANTHER" id="PTHR11005">
    <property type="entry name" value="LYSOSOMAL ACID LIPASE-RELATED"/>
    <property type="match status" value="1"/>
</dbReference>
<dbReference type="AlphaFoldDB" id="A0A448YKH1"/>
<dbReference type="Proteomes" id="UP000290900">
    <property type="component" value="Unassembled WGS sequence"/>
</dbReference>
<reference evidence="3 4" key="1">
    <citation type="submission" date="2018-12" db="EMBL/GenBank/DDBJ databases">
        <authorList>
            <person name="Tiukova I."/>
            <person name="Dainat J."/>
        </authorList>
    </citation>
    <scope>NUCLEOTIDE SEQUENCE [LARGE SCALE GENOMIC DNA]</scope>
</reference>
<dbReference type="GO" id="GO:0006629">
    <property type="term" value="P:lipid metabolic process"/>
    <property type="evidence" value="ECO:0007669"/>
    <property type="project" value="InterPro"/>
</dbReference>
<feature type="transmembrane region" description="Helical" evidence="1">
    <location>
        <begin position="65"/>
        <end position="88"/>
    </location>
</feature>
<dbReference type="EMBL" id="CAACVR010000012">
    <property type="protein sequence ID" value="VEU21391.1"/>
    <property type="molecule type" value="Genomic_DNA"/>
</dbReference>
<name>A0A448YKH1_BRENA</name>
<feature type="domain" description="Partial AB-hydrolase lipase" evidence="2">
    <location>
        <begin position="114"/>
        <end position="171"/>
    </location>
</feature>
<organism evidence="3 4">
    <name type="scientific">Brettanomyces naardenensis</name>
    <name type="common">Yeast</name>
    <dbReference type="NCBI Taxonomy" id="13370"/>
    <lineage>
        <taxon>Eukaryota</taxon>
        <taxon>Fungi</taxon>
        <taxon>Dikarya</taxon>
        <taxon>Ascomycota</taxon>
        <taxon>Saccharomycotina</taxon>
        <taxon>Pichiomycetes</taxon>
        <taxon>Pichiales</taxon>
        <taxon>Pichiaceae</taxon>
        <taxon>Brettanomyces</taxon>
    </lineage>
</organism>
<dbReference type="InterPro" id="IPR006693">
    <property type="entry name" value="AB_hydrolase_lipase"/>
</dbReference>
<dbReference type="SUPFAM" id="SSF53474">
    <property type="entry name" value="alpha/beta-Hydrolases"/>
    <property type="match status" value="1"/>
</dbReference>
<evidence type="ECO:0000313" key="3">
    <source>
        <dbReference type="EMBL" id="VEU21391.1"/>
    </source>
</evidence>
<dbReference type="FunCoup" id="A0A448YKH1">
    <property type="interactions" value="45"/>
</dbReference>
<sequence>MLDDSVGPSSGGEAGLQSPDVTIKSITDMDEEAHIGTPLLAEKTRTVQESVAKIKHSLASSVSGVFSFLFLIILTQLALLSYFFTIYIRRVHKYSPSSQRAYPIEHPHRRLDLQYYVELLGLELYQYKLTTKDGFVIVMNRIVNTHVSHQGKKPILLIHGLLQSSGSFISGGYKSLAYLLIQNGYDVWLGNNRCGFHPQHVEYNDFDPKMWDWDLTEMCKFDLTCMIDQILKITQYQGKISLLGHSQGTAEITMLLAREYHIGYEDKIDKCVLLAPAVYGGPTLNEKLFIKFMRYLPSQMFDIFFGVYSFIPLMMTMRRMMYSSDVYGLSSYAMFSYLFDSNDYHWDRQLRDIHFLFAPVYQSSKLMKWWLQGQGFRQGLPILKTDEPWFNDSTPELLLVVGGKDRLVDGNMFYDHIMAKEESMREKVRRLLIPDYNHLDVLWADSVQETVGKEMLTFLRGIE</sequence>
<feature type="transmembrane region" description="Helical" evidence="1">
    <location>
        <begin position="295"/>
        <end position="315"/>
    </location>
</feature>
<keyword evidence="4" id="KW-1185">Reference proteome</keyword>
<protein>
    <submittedName>
        <fullName evidence="3">DEKNAAC102571</fullName>
    </submittedName>
</protein>
<dbReference type="OrthoDB" id="6130531at2759"/>
<dbReference type="Gene3D" id="3.40.50.1820">
    <property type="entry name" value="alpha/beta hydrolase"/>
    <property type="match status" value="1"/>
</dbReference>
<keyword evidence="1" id="KW-0812">Transmembrane</keyword>
<evidence type="ECO:0000256" key="1">
    <source>
        <dbReference type="SAM" id="Phobius"/>
    </source>
</evidence>
<keyword evidence="1" id="KW-0472">Membrane</keyword>
<dbReference type="InParanoid" id="A0A448YKH1"/>
<accession>A0A448YKH1</accession>